<name>A0ABT0G0T1_9ACTN</name>
<comment type="cofactor">
    <cofactor evidence="1 6">
        <name>pyridoxal 5'-phosphate</name>
        <dbReference type="ChEBI" id="CHEBI:597326"/>
    </cofactor>
</comment>
<sequence length="495" mass="52340">MDRPAPAWFAGSADGLRALDSLVDLVLATVRAGLADHDGPLPAGGPREVRRRSRPFSESILPDRGMGDAAALEPLARAFAAGSVDLTHPSTAAFLQCPALTVAAAADLVVSALNQSVDVWDSGPFAMELEEAVMAEIRDLLGLPEGAAGVTTPGGSLANLLAVIVARDVAGARLAGADIVDGGLAGVPGRLRVVCSGESHVSVRRAVAAAGLGDRSTIVVPADARGVMRAEAVERKLAGLTGDAAFLLIANAGTTDVGAIDELPRLARLAAARGMWFHVDAAYGGGMLMSRRLRPLFAGIELADSVTVDLHKMAWQPASASVLMLRRQADFAPLHREAPYLNPADDAEAGLPHRLGRTLETTRRADVLKIAAAFRALGRDGLSDLVDRCHELACYAAERIEADDRLQLAAPVTLTRVVFRYLPRHPARRDDVNAALRRRLLARGRAVLGRTVRRSEEGEAVYLKLTMINPLATESDVDELLDAVLAAGREEERDA</sequence>
<evidence type="ECO:0000256" key="1">
    <source>
        <dbReference type="ARBA" id="ARBA00001933"/>
    </source>
</evidence>
<evidence type="ECO:0000256" key="4">
    <source>
        <dbReference type="ARBA" id="ARBA00022898"/>
    </source>
</evidence>
<protein>
    <submittedName>
        <fullName evidence="7">Pyridoxal-dependent decarboxylase</fullName>
    </submittedName>
</protein>
<dbReference type="SUPFAM" id="SSF53383">
    <property type="entry name" value="PLP-dependent transferases"/>
    <property type="match status" value="1"/>
</dbReference>
<dbReference type="PANTHER" id="PTHR45677:SF8">
    <property type="entry name" value="CYSTEINE SULFINIC ACID DECARBOXYLASE"/>
    <property type="match status" value="1"/>
</dbReference>
<evidence type="ECO:0000313" key="7">
    <source>
        <dbReference type="EMBL" id="MCK2218201.1"/>
    </source>
</evidence>
<comment type="similarity">
    <text evidence="2 6">Belongs to the group II decarboxylase family.</text>
</comment>
<reference evidence="7 8" key="1">
    <citation type="submission" date="2022-04" db="EMBL/GenBank/DDBJ databases">
        <title>Genome draft of Actinomadura sp. ATCC 31491.</title>
        <authorList>
            <person name="Shi X."/>
            <person name="Du Y."/>
        </authorList>
    </citation>
    <scope>NUCLEOTIDE SEQUENCE [LARGE SCALE GENOMIC DNA]</scope>
    <source>
        <strain evidence="7 8">ATCC 31491</strain>
    </source>
</reference>
<dbReference type="InterPro" id="IPR015424">
    <property type="entry name" value="PyrdxlP-dep_Trfase"/>
</dbReference>
<dbReference type="Gene3D" id="3.90.1150.10">
    <property type="entry name" value="Aspartate Aminotransferase, domain 1"/>
    <property type="match status" value="1"/>
</dbReference>
<dbReference type="Gene3D" id="3.40.640.10">
    <property type="entry name" value="Type I PLP-dependent aspartate aminotransferase-like (Major domain)"/>
    <property type="match status" value="1"/>
</dbReference>
<keyword evidence="8" id="KW-1185">Reference proteome</keyword>
<evidence type="ECO:0000256" key="6">
    <source>
        <dbReference type="RuleBase" id="RU000382"/>
    </source>
</evidence>
<dbReference type="EMBL" id="JAKRKC020000002">
    <property type="protein sequence ID" value="MCK2218201.1"/>
    <property type="molecule type" value="Genomic_DNA"/>
</dbReference>
<dbReference type="RefSeq" id="WP_242371074.1">
    <property type="nucleotide sequence ID" value="NZ_JAKRKC020000002.1"/>
</dbReference>
<evidence type="ECO:0000256" key="3">
    <source>
        <dbReference type="ARBA" id="ARBA00022793"/>
    </source>
</evidence>
<keyword evidence="5 6" id="KW-0456">Lyase</keyword>
<organism evidence="7 8">
    <name type="scientific">Actinomadura luzonensis</name>
    <dbReference type="NCBI Taxonomy" id="2805427"/>
    <lineage>
        <taxon>Bacteria</taxon>
        <taxon>Bacillati</taxon>
        <taxon>Actinomycetota</taxon>
        <taxon>Actinomycetes</taxon>
        <taxon>Streptosporangiales</taxon>
        <taxon>Thermomonosporaceae</taxon>
        <taxon>Actinomadura</taxon>
    </lineage>
</organism>
<dbReference type="Proteomes" id="UP001317259">
    <property type="component" value="Unassembled WGS sequence"/>
</dbReference>
<accession>A0ABT0G0T1</accession>
<evidence type="ECO:0000256" key="2">
    <source>
        <dbReference type="ARBA" id="ARBA00009533"/>
    </source>
</evidence>
<dbReference type="Pfam" id="PF00282">
    <property type="entry name" value="Pyridoxal_deC"/>
    <property type="match status" value="1"/>
</dbReference>
<evidence type="ECO:0000256" key="5">
    <source>
        <dbReference type="ARBA" id="ARBA00023239"/>
    </source>
</evidence>
<evidence type="ECO:0000313" key="8">
    <source>
        <dbReference type="Proteomes" id="UP001317259"/>
    </source>
</evidence>
<keyword evidence="3" id="KW-0210">Decarboxylase</keyword>
<keyword evidence="4 6" id="KW-0663">Pyridoxal phosphate</keyword>
<proteinExistence type="inferred from homology"/>
<dbReference type="InterPro" id="IPR015421">
    <property type="entry name" value="PyrdxlP-dep_Trfase_major"/>
</dbReference>
<gene>
    <name evidence="7" type="ORF">MF672_031075</name>
</gene>
<comment type="caution">
    <text evidence="7">The sequence shown here is derived from an EMBL/GenBank/DDBJ whole genome shotgun (WGS) entry which is preliminary data.</text>
</comment>
<dbReference type="InterPro" id="IPR002129">
    <property type="entry name" value="PyrdxlP-dep_de-COase"/>
</dbReference>
<dbReference type="InterPro" id="IPR015422">
    <property type="entry name" value="PyrdxlP-dep_Trfase_small"/>
</dbReference>
<dbReference type="PANTHER" id="PTHR45677">
    <property type="entry name" value="GLUTAMATE DECARBOXYLASE-RELATED"/>
    <property type="match status" value="1"/>
</dbReference>